<proteinExistence type="predicted"/>
<dbReference type="RefSeq" id="WP_035557106.1">
    <property type="nucleotide sequence ID" value="NZ_CADFFP010000044.1"/>
</dbReference>
<gene>
    <name evidence="1" type="ORF">BX591_1863</name>
</gene>
<dbReference type="Proteomes" id="UP000248918">
    <property type="component" value="Unassembled WGS sequence"/>
</dbReference>
<dbReference type="AlphaFoldDB" id="A0A329B4E3"/>
<reference evidence="1 2" key="1">
    <citation type="submission" date="2018-06" db="EMBL/GenBank/DDBJ databases">
        <title>Genomic Encyclopedia of Type Strains, Phase III (KMG-III): the genomes of soil and plant-associated and newly described type strains.</title>
        <authorList>
            <person name="Whitman W."/>
        </authorList>
    </citation>
    <scope>NUCLEOTIDE SEQUENCE [LARGE SCALE GENOMIC DNA]</scope>
    <source>
        <strain evidence="1 2">LMG 23644</strain>
    </source>
</reference>
<name>A0A329B4E3_9BURK</name>
<dbReference type="OrthoDB" id="9102495at2"/>
<evidence type="ECO:0000313" key="2">
    <source>
        <dbReference type="Proteomes" id="UP000248918"/>
    </source>
</evidence>
<comment type="caution">
    <text evidence="1">The sequence shown here is derived from an EMBL/GenBank/DDBJ whole genome shotgun (WGS) entry which is preliminary data.</text>
</comment>
<evidence type="ECO:0000313" key="1">
    <source>
        <dbReference type="EMBL" id="RAS13405.1"/>
    </source>
</evidence>
<accession>A0A329B4E3</accession>
<protein>
    <submittedName>
        <fullName evidence="1">Uncharacterized protein</fullName>
    </submittedName>
</protein>
<sequence length="118" mass="12496">MALKKTILIDAIGVPAAYHVIDGVNVSRSSNTTSAMVLSYYTEETFKAGKSPLGMATAIALTGIPPEGSDSFRHAEQMLVQAKPAEGDTDPTQYFGTQNRYLFSGAEIVADAVKTIPA</sequence>
<organism evidence="1 2">
    <name type="scientific">Paraburkholderia bryophila</name>
    <dbReference type="NCBI Taxonomy" id="420952"/>
    <lineage>
        <taxon>Bacteria</taxon>
        <taxon>Pseudomonadati</taxon>
        <taxon>Pseudomonadota</taxon>
        <taxon>Betaproteobacteria</taxon>
        <taxon>Burkholderiales</taxon>
        <taxon>Burkholderiaceae</taxon>
        <taxon>Paraburkholderia</taxon>
    </lineage>
</organism>
<dbReference type="EMBL" id="QLTK01000086">
    <property type="protein sequence ID" value="RAS13405.1"/>
    <property type="molecule type" value="Genomic_DNA"/>
</dbReference>